<proteinExistence type="predicted"/>
<sequence>MQIKVLLEGSPQTAMERYRHFQKPANSIAYGPIGVQRLLFRSVQRDRRSAEKTEERNGRYLLQ</sequence>
<keyword evidence="3" id="KW-1185">Reference proteome</keyword>
<dbReference type="Proteomes" id="UP001156905">
    <property type="component" value="Unassembled WGS sequence"/>
</dbReference>
<feature type="region of interest" description="Disordered" evidence="1">
    <location>
        <begin position="44"/>
        <end position="63"/>
    </location>
</feature>
<evidence type="ECO:0000313" key="3">
    <source>
        <dbReference type="Proteomes" id="UP001156905"/>
    </source>
</evidence>
<gene>
    <name evidence="2" type="ORF">GCM10007857_09680</name>
</gene>
<evidence type="ECO:0000313" key="2">
    <source>
        <dbReference type="EMBL" id="GLR84258.1"/>
    </source>
</evidence>
<reference evidence="3" key="1">
    <citation type="journal article" date="2019" name="Int. J. Syst. Evol. Microbiol.">
        <title>The Global Catalogue of Microorganisms (GCM) 10K type strain sequencing project: providing services to taxonomists for standard genome sequencing and annotation.</title>
        <authorList>
            <consortium name="The Broad Institute Genomics Platform"/>
            <consortium name="The Broad Institute Genome Sequencing Center for Infectious Disease"/>
            <person name="Wu L."/>
            <person name="Ma J."/>
        </authorList>
    </citation>
    <scope>NUCLEOTIDE SEQUENCE [LARGE SCALE GENOMIC DNA]</scope>
    <source>
        <strain evidence="3">NBRC 102520</strain>
    </source>
</reference>
<evidence type="ECO:0000256" key="1">
    <source>
        <dbReference type="SAM" id="MobiDB-lite"/>
    </source>
</evidence>
<protein>
    <submittedName>
        <fullName evidence="2">Uncharacterized protein</fullName>
    </submittedName>
</protein>
<organism evidence="2 3">
    <name type="scientific">Bradyrhizobium iriomotense</name>
    <dbReference type="NCBI Taxonomy" id="441950"/>
    <lineage>
        <taxon>Bacteria</taxon>
        <taxon>Pseudomonadati</taxon>
        <taxon>Pseudomonadota</taxon>
        <taxon>Alphaproteobacteria</taxon>
        <taxon>Hyphomicrobiales</taxon>
        <taxon>Nitrobacteraceae</taxon>
        <taxon>Bradyrhizobium</taxon>
    </lineage>
</organism>
<name>A0ABQ6ARQ6_9BRAD</name>
<accession>A0ABQ6ARQ6</accession>
<dbReference type="EMBL" id="BSOW01000003">
    <property type="protein sequence ID" value="GLR84258.1"/>
    <property type="molecule type" value="Genomic_DNA"/>
</dbReference>
<comment type="caution">
    <text evidence="2">The sequence shown here is derived from an EMBL/GenBank/DDBJ whole genome shotgun (WGS) entry which is preliminary data.</text>
</comment>